<gene>
    <name evidence="1" type="primary">AGRN_0</name>
    <name evidence="1" type="ORF">CM83_2983</name>
    <name evidence="2" type="ORF">g.12505</name>
</gene>
<sequence>MYHAAFTKLRGGQVAAEEDPAGEFVSEIWWEFLYSDRKKCVGLSIEHTQLLDTWVRVLLRSVGDRSCQELQVFETAERWLNEMPRQKNLVGLSLQLLESFRISINSTQYRELCVKILLLQLECLLLKPQHCEWWNKYNSTVRDVP</sequence>
<proteinExistence type="predicted"/>
<reference evidence="1" key="1">
    <citation type="journal article" date="2014" name="PLoS ONE">
        <title>Transcriptome-Based Identification of ABC Transporters in the Western Tarnished Plant Bug Lygus hesperus.</title>
        <authorList>
            <person name="Hull J.J."/>
            <person name="Chaney K."/>
            <person name="Geib S.M."/>
            <person name="Fabrick J.A."/>
            <person name="Brent C.S."/>
            <person name="Walsh D."/>
            <person name="Lavine L.C."/>
        </authorList>
    </citation>
    <scope>NUCLEOTIDE SEQUENCE</scope>
</reference>
<evidence type="ECO:0000313" key="2">
    <source>
        <dbReference type="EMBL" id="JAP97909.1"/>
    </source>
</evidence>
<protein>
    <submittedName>
        <fullName evidence="1">Agrin</fullName>
    </submittedName>
</protein>
<dbReference type="AlphaFoldDB" id="A0A0A9WHK1"/>
<dbReference type="EMBL" id="GBHO01037621">
    <property type="protein sequence ID" value="JAG05983.1"/>
    <property type="molecule type" value="Transcribed_RNA"/>
</dbReference>
<reference evidence="1" key="2">
    <citation type="submission" date="2014-07" db="EMBL/GenBank/DDBJ databases">
        <authorList>
            <person name="Hull J."/>
        </authorList>
    </citation>
    <scope>NUCLEOTIDE SEQUENCE</scope>
</reference>
<name>A0A0A9WHK1_LYGHE</name>
<reference evidence="2" key="3">
    <citation type="journal article" date="2016" name="Gigascience">
        <title>De novo construction of an expanded transcriptome assembly for the western tarnished plant bug, Lygus hesperus.</title>
        <authorList>
            <person name="Tassone E.E."/>
            <person name="Geib S.M."/>
            <person name="Hall B."/>
            <person name="Fabrick J.A."/>
            <person name="Brent C.S."/>
            <person name="Hull J.J."/>
        </authorList>
    </citation>
    <scope>NUCLEOTIDE SEQUENCE</scope>
</reference>
<organism evidence="1">
    <name type="scientific">Lygus hesperus</name>
    <name type="common">Western plant bug</name>
    <dbReference type="NCBI Taxonomy" id="30085"/>
    <lineage>
        <taxon>Eukaryota</taxon>
        <taxon>Metazoa</taxon>
        <taxon>Ecdysozoa</taxon>
        <taxon>Arthropoda</taxon>
        <taxon>Hexapoda</taxon>
        <taxon>Insecta</taxon>
        <taxon>Pterygota</taxon>
        <taxon>Neoptera</taxon>
        <taxon>Paraneoptera</taxon>
        <taxon>Hemiptera</taxon>
        <taxon>Heteroptera</taxon>
        <taxon>Panheteroptera</taxon>
        <taxon>Cimicomorpha</taxon>
        <taxon>Miridae</taxon>
        <taxon>Mirini</taxon>
        <taxon>Lygus</taxon>
    </lineage>
</organism>
<accession>A0A0A9WHK1</accession>
<evidence type="ECO:0000313" key="1">
    <source>
        <dbReference type="EMBL" id="JAG05983.1"/>
    </source>
</evidence>
<dbReference type="EMBL" id="GDHC01020719">
    <property type="protein sequence ID" value="JAP97909.1"/>
    <property type="molecule type" value="Transcribed_RNA"/>
</dbReference>